<dbReference type="AlphaFoldDB" id="A0A9P5YHU5"/>
<dbReference type="Pfam" id="PF00752">
    <property type="entry name" value="XPG_N"/>
    <property type="match status" value="1"/>
</dbReference>
<dbReference type="EMBL" id="MU150235">
    <property type="protein sequence ID" value="KAF9467885.1"/>
    <property type="molecule type" value="Genomic_DNA"/>
</dbReference>
<dbReference type="GO" id="GO:0003677">
    <property type="term" value="F:DNA binding"/>
    <property type="evidence" value="ECO:0007669"/>
    <property type="project" value="InterPro"/>
</dbReference>
<dbReference type="SMART" id="SM00484">
    <property type="entry name" value="XPGI"/>
    <property type="match status" value="1"/>
</dbReference>
<dbReference type="InterPro" id="IPR029060">
    <property type="entry name" value="PIN-like_dom_sf"/>
</dbReference>
<comment type="caution">
    <text evidence="9">The sequence shown here is derived from an EMBL/GenBank/DDBJ whole genome shotgun (WGS) entry which is preliminary data.</text>
</comment>
<dbReference type="PANTHER" id="PTHR11081">
    <property type="entry name" value="FLAP ENDONUCLEASE FAMILY MEMBER"/>
    <property type="match status" value="1"/>
</dbReference>
<evidence type="ECO:0000259" key="7">
    <source>
        <dbReference type="SMART" id="SM00484"/>
    </source>
</evidence>
<dbReference type="InterPro" id="IPR006084">
    <property type="entry name" value="XPG/Rad2"/>
</dbReference>
<gene>
    <name evidence="9" type="ORF">BDZ94DRAFT_1247987</name>
</gene>
<keyword evidence="2" id="KW-0540">Nuclease</keyword>
<feature type="domain" description="XPG-I" evidence="7">
    <location>
        <begin position="401"/>
        <end position="473"/>
    </location>
</feature>
<dbReference type="SUPFAM" id="SSF47807">
    <property type="entry name" value="5' to 3' exonuclease, C-terminal subdomain"/>
    <property type="match status" value="1"/>
</dbReference>
<evidence type="ECO:0000256" key="1">
    <source>
        <dbReference type="ARBA" id="ARBA00001946"/>
    </source>
</evidence>
<feature type="domain" description="XPG N-terminal" evidence="8">
    <location>
        <begin position="1"/>
        <end position="100"/>
    </location>
</feature>
<dbReference type="OrthoDB" id="31113at2759"/>
<reference evidence="9" key="1">
    <citation type="submission" date="2020-11" db="EMBL/GenBank/DDBJ databases">
        <authorList>
            <consortium name="DOE Joint Genome Institute"/>
            <person name="Ahrendt S."/>
            <person name="Riley R."/>
            <person name="Andreopoulos W."/>
            <person name="Labutti K."/>
            <person name="Pangilinan J."/>
            <person name="Ruiz-Duenas F.J."/>
            <person name="Barrasa J.M."/>
            <person name="Sanchez-Garcia M."/>
            <person name="Camarero S."/>
            <person name="Miyauchi S."/>
            <person name="Serrano A."/>
            <person name="Linde D."/>
            <person name="Babiker R."/>
            <person name="Drula E."/>
            <person name="Ayuso-Fernandez I."/>
            <person name="Pacheco R."/>
            <person name="Padilla G."/>
            <person name="Ferreira P."/>
            <person name="Barriuso J."/>
            <person name="Kellner H."/>
            <person name="Castanera R."/>
            <person name="Alfaro M."/>
            <person name="Ramirez L."/>
            <person name="Pisabarro A.G."/>
            <person name="Kuo A."/>
            <person name="Tritt A."/>
            <person name="Lipzen A."/>
            <person name="He G."/>
            <person name="Yan M."/>
            <person name="Ng V."/>
            <person name="Cullen D."/>
            <person name="Martin F."/>
            <person name="Rosso M.-N."/>
            <person name="Henrissat B."/>
            <person name="Hibbett D."/>
            <person name="Martinez A.T."/>
            <person name="Grigoriev I.V."/>
        </authorList>
    </citation>
    <scope>NUCLEOTIDE SEQUENCE</scope>
    <source>
        <strain evidence="9">CBS 247.69</strain>
    </source>
</reference>
<keyword evidence="4" id="KW-0255">Endonuclease</keyword>
<sequence length="597" mass="67101">MGVQGLTPFLQKFCPEVIKQLPNRFRSLSGKRLAIDSTLITQRFHYAQAPHPYRHVLGWYRLVKELNDAGVSAICVFDGKERNVAKARETERRREVQRVTMARGSLENDRSKRFRRLSRVLNRFRELDTSTREKATEFLRQLSSQSDAALNATTPSWLTLPSGSLSADETSGDDPYSYDPEDLVLDERTNSYLGYSWQDEQDALLLLAEDAAKNLFNPEEMLPCAPSSAIQPNTSIDAVARYENTPTPLTHPPFPKDIKTRSLNAITYLSRNSPDFFPSDDPSQQEQANNDVPNILASLYLDYRRSKSNLSALPNVTAIVASPGTEEDAQTDVVMTKAQLELTVEEGHFWEGFFRNAQTPEATESTLATLSRKSSMMYESYQRRTNTPTARNYEECREIIQAMGIPCINSAGVEAEALASSLVINGFADYVASEDTDVLVYEAPLIRNLTNRQEPLVVLSGADIRDALQLSRASFVDFALLLGTDFSQRIKNIGPARALRFIKEHGSIERVIEAETKYPLQMPVETYMAQVSIARVMFGTLPAIPEKHVLEGNDSVREDAMEILQRYGLGREVMTSNSWNYSAALDGNYFEDNPHTF</sequence>
<dbReference type="Gene3D" id="3.40.50.1010">
    <property type="entry name" value="5'-nuclease"/>
    <property type="match status" value="2"/>
</dbReference>
<keyword evidence="3" id="KW-0479">Metal-binding</keyword>
<dbReference type="PANTHER" id="PTHR11081:SF9">
    <property type="entry name" value="FLAP ENDONUCLEASE 1"/>
    <property type="match status" value="1"/>
</dbReference>
<dbReference type="GO" id="GO:0017108">
    <property type="term" value="F:5'-flap endonuclease activity"/>
    <property type="evidence" value="ECO:0007669"/>
    <property type="project" value="TreeGrafter"/>
</dbReference>
<dbReference type="Proteomes" id="UP000807353">
    <property type="component" value="Unassembled WGS sequence"/>
</dbReference>
<evidence type="ECO:0000256" key="3">
    <source>
        <dbReference type="ARBA" id="ARBA00022723"/>
    </source>
</evidence>
<dbReference type="InterPro" id="IPR008918">
    <property type="entry name" value="HhH2"/>
</dbReference>
<keyword evidence="6" id="KW-0460">Magnesium</keyword>
<dbReference type="InterPro" id="IPR006085">
    <property type="entry name" value="XPG_DNA_repair_N"/>
</dbReference>
<dbReference type="SMART" id="SM00485">
    <property type="entry name" value="XPGN"/>
    <property type="match status" value="1"/>
</dbReference>
<evidence type="ECO:0000256" key="4">
    <source>
        <dbReference type="ARBA" id="ARBA00022759"/>
    </source>
</evidence>
<name>A0A9P5YHU5_9AGAR</name>
<evidence type="ECO:0000259" key="8">
    <source>
        <dbReference type="SMART" id="SM00485"/>
    </source>
</evidence>
<comment type="cofactor">
    <cofactor evidence="1">
        <name>Mg(2+)</name>
        <dbReference type="ChEBI" id="CHEBI:18420"/>
    </cofactor>
</comment>
<dbReference type="SMART" id="SM00279">
    <property type="entry name" value="HhH2"/>
    <property type="match status" value="1"/>
</dbReference>
<dbReference type="InterPro" id="IPR036279">
    <property type="entry name" value="5-3_exonuclease_C_sf"/>
</dbReference>
<dbReference type="Gene3D" id="1.10.150.20">
    <property type="entry name" value="5' to 3' exonuclease, C-terminal subdomain"/>
    <property type="match status" value="1"/>
</dbReference>
<dbReference type="GO" id="GO:0046872">
    <property type="term" value="F:metal ion binding"/>
    <property type="evidence" value="ECO:0007669"/>
    <property type="project" value="UniProtKB-KW"/>
</dbReference>
<dbReference type="Pfam" id="PF00867">
    <property type="entry name" value="XPG_I"/>
    <property type="match status" value="1"/>
</dbReference>
<proteinExistence type="predicted"/>
<keyword evidence="10" id="KW-1185">Reference proteome</keyword>
<dbReference type="GO" id="GO:0006281">
    <property type="term" value="P:DNA repair"/>
    <property type="evidence" value="ECO:0007669"/>
    <property type="project" value="UniProtKB-ARBA"/>
</dbReference>
<dbReference type="InterPro" id="IPR006086">
    <property type="entry name" value="XPG-I_dom"/>
</dbReference>
<dbReference type="PRINTS" id="PR00853">
    <property type="entry name" value="XPGRADSUPER"/>
</dbReference>
<accession>A0A9P5YHU5</accession>
<evidence type="ECO:0000256" key="6">
    <source>
        <dbReference type="ARBA" id="ARBA00022842"/>
    </source>
</evidence>
<evidence type="ECO:0000256" key="5">
    <source>
        <dbReference type="ARBA" id="ARBA00022801"/>
    </source>
</evidence>
<evidence type="ECO:0000313" key="10">
    <source>
        <dbReference type="Proteomes" id="UP000807353"/>
    </source>
</evidence>
<protein>
    <submittedName>
        <fullName evidence="9">PIN domain-like protein</fullName>
    </submittedName>
</protein>
<keyword evidence="5" id="KW-0378">Hydrolase</keyword>
<organism evidence="9 10">
    <name type="scientific">Collybia nuda</name>
    <dbReference type="NCBI Taxonomy" id="64659"/>
    <lineage>
        <taxon>Eukaryota</taxon>
        <taxon>Fungi</taxon>
        <taxon>Dikarya</taxon>
        <taxon>Basidiomycota</taxon>
        <taxon>Agaricomycotina</taxon>
        <taxon>Agaricomycetes</taxon>
        <taxon>Agaricomycetidae</taxon>
        <taxon>Agaricales</taxon>
        <taxon>Tricholomatineae</taxon>
        <taxon>Clitocybaceae</taxon>
        <taxon>Collybia</taxon>
    </lineage>
</organism>
<evidence type="ECO:0000256" key="2">
    <source>
        <dbReference type="ARBA" id="ARBA00022722"/>
    </source>
</evidence>
<evidence type="ECO:0000313" key="9">
    <source>
        <dbReference type="EMBL" id="KAF9467885.1"/>
    </source>
</evidence>
<dbReference type="SUPFAM" id="SSF88723">
    <property type="entry name" value="PIN domain-like"/>
    <property type="match status" value="1"/>
</dbReference>